<sequence length="85" mass="9790">MDLSGLSSFPDIELFPTFLDRVALEDPSKVWISSPRDVNDLSRGFRDYTARETANYENNAAWYATSIWIVVLLLVWHDEYTGIDC</sequence>
<dbReference type="Proteomes" id="UP001147746">
    <property type="component" value="Unassembled WGS sequence"/>
</dbReference>
<evidence type="ECO:0000313" key="2">
    <source>
        <dbReference type="Proteomes" id="UP001147746"/>
    </source>
</evidence>
<keyword evidence="2" id="KW-1185">Reference proteome</keyword>
<proteinExistence type="predicted"/>
<dbReference type="EMBL" id="JAPZBO010000004">
    <property type="protein sequence ID" value="KAJ5318434.1"/>
    <property type="molecule type" value="Genomic_DNA"/>
</dbReference>
<dbReference type="AlphaFoldDB" id="A0A9W9Q1Q7"/>
<reference evidence="1" key="1">
    <citation type="submission" date="2022-12" db="EMBL/GenBank/DDBJ databases">
        <authorList>
            <person name="Petersen C."/>
        </authorList>
    </citation>
    <scope>NUCLEOTIDE SEQUENCE</scope>
    <source>
        <strain evidence="1">IBT 21472</strain>
    </source>
</reference>
<reference evidence="1" key="2">
    <citation type="journal article" date="2023" name="IMA Fungus">
        <title>Comparative genomic study of the Penicillium genus elucidates a diverse pangenome and 15 lateral gene transfer events.</title>
        <authorList>
            <person name="Petersen C."/>
            <person name="Sorensen T."/>
            <person name="Nielsen M.R."/>
            <person name="Sondergaard T.E."/>
            <person name="Sorensen J.L."/>
            <person name="Fitzpatrick D.A."/>
            <person name="Frisvad J.C."/>
            <person name="Nielsen K.L."/>
        </authorList>
    </citation>
    <scope>NUCLEOTIDE SEQUENCE</scope>
    <source>
        <strain evidence="1">IBT 21472</strain>
    </source>
</reference>
<organism evidence="1 2">
    <name type="scientific">Penicillium atrosanguineum</name>
    <dbReference type="NCBI Taxonomy" id="1132637"/>
    <lineage>
        <taxon>Eukaryota</taxon>
        <taxon>Fungi</taxon>
        <taxon>Dikarya</taxon>
        <taxon>Ascomycota</taxon>
        <taxon>Pezizomycotina</taxon>
        <taxon>Eurotiomycetes</taxon>
        <taxon>Eurotiomycetidae</taxon>
        <taxon>Eurotiales</taxon>
        <taxon>Aspergillaceae</taxon>
        <taxon>Penicillium</taxon>
    </lineage>
</organism>
<evidence type="ECO:0000313" key="1">
    <source>
        <dbReference type="EMBL" id="KAJ5318434.1"/>
    </source>
</evidence>
<name>A0A9W9Q1Q7_9EURO</name>
<gene>
    <name evidence="1" type="ORF">N7476_004854</name>
</gene>
<comment type="caution">
    <text evidence="1">The sequence shown here is derived from an EMBL/GenBank/DDBJ whole genome shotgun (WGS) entry which is preliminary data.</text>
</comment>
<accession>A0A9W9Q1Q7</accession>
<protein>
    <submittedName>
        <fullName evidence="1">Acetyl-CoA synthetase-like protein</fullName>
    </submittedName>
</protein>